<comment type="caution">
    <text evidence="3">The sequence shown here is derived from an EMBL/GenBank/DDBJ whole genome shotgun (WGS) entry which is preliminary data.</text>
</comment>
<evidence type="ECO:0000313" key="4">
    <source>
        <dbReference type="Proteomes" id="UP001144673"/>
    </source>
</evidence>
<reference evidence="3" key="1">
    <citation type="journal article" date="2023" name="Access Microbiol">
        <title>De-novo genome assembly for Akanthomyces muscarius, a biocontrol agent of insect agricultural pests.</title>
        <authorList>
            <person name="Erdos Z."/>
            <person name="Studholme D.J."/>
            <person name="Raymond B."/>
            <person name="Sharma M."/>
        </authorList>
    </citation>
    <scope>NUCLEOTIDE SEQUENCE</scope>
    <source>
        <strain evidence="3">Ve6</strain>
    </source>
</reference>
<protein>
    <recommendedName>
        <fullName evidence="2">Zn(2)-C6 fungal-type domain-containing protein</fullName>
    </recommendedName>
</protein>
<keyword evidence="1" id="KW-0539">Nucleus</keyword>
<gene>
    <name evidence="3" type="ORF">LMH87_000322</name>
</gene>
<dbReference type="InterPro" id="IPR053157">
    <property type="entry name" value="Sterol_Uptake_Regulator"/>
</dbReference>
<dbReference type="PRINTS" id="PR00755">
    <property type="entry name" value="AFLATOXINBRP"/>
</dbReference>
<dbReference type="SUPFAM" id="SSF57701">
    <property type="entry name" value="Zn2/Cys6 DNA-binding domain"/>
    <property type="match status" value="1"/>
</dbReference>
<dbReference type="SMART" id="SM00066">
    <property type="entry name" value="GAL4"/>
    <property type="match status" value="1"/>
</dbReference>
<dbReference type="InterPro" id="IPR001138">
    <property type="entry name" value="Zn2Cys6_DnaBD"/>
</dbReference>
<accession>A0A9W8QFZ0</accession>
<evidence type="ECO:0000313" key="3">
    <source>
        <dbReference type="EMBL" id="KAJ4155056.1"/>
    </source>
</evidence>
<proteinExistence type="predicted"/>
<dbReference type="InterPro" id="IPR036864">
    <property type="entry name" value="Zn2-C6_fun-type_DNA-bd_sf"/>
</dbReference>
<name>A0A9W8QFZ0_AKAMU</name>
<dbReference type="PROSITE" id="PS00463">
    <property type="entry name" value="ZN2_CY6_FUNGAL_1"/>
    <property type="match status" value="1"/>
</dbReference>
<dbReference type="KEGG" id="amus:LMH87_000322"/>
<dbReference type="Gene3D" id="4.10.240.10">
    <property type="entry name" value="Zn(2)-C6 fungal-type DNA-binding domain"/>
    <property type="match status" value="1"/>
</dbReference>
<evidence type="ECO:0000259" key="2">
    <source>
        <dbReference type="PROSITE" id="PS50048"/>
    </source>
</evidence>
<dbReference type="GeneID" id="80887481"/>
<dbReference type="GO" id="GO:0008270">
    <property type="term" value="F:zinc ion binding"/>
    <property type="evidence" value="ECO:0007669"/>
    <property type="project" value="InterPro"/>
</dbReference>
<dbReference type="Pfam" id="PF11951">
    <property type="entry name" value="Fungal_trans_2"/>
    <property type="match status" value="1"/>
</dbReference>
<dbReference type="Proteomes" id="UP001144673">
    <property type="component" value="Chromosome 6"/>
</dbReference>
<dbReference type="GO" id="GO:0001228">
    <property type="term" value="F:DNA-binding transcription activator activity, RNA polymerase II-specific"/>
    <property type="evidence" value="ECO:0007669"/>
    <property type="project" value="TreeGrafter"/>
</dbReference>
<organism evidence="3 4">
    <name type="scientific">Akanthomyces muscarius</name>
    <name type="common">Entomopathogenic fungus</name>
    <name type="synonym">Lecanicillium muscarium</name>
    <dbReference type="NCBI Taxonomy" id="2231603"/>
    <lineage>
        <taxon>Eukaryota</taxon>
        <taxon>Fungi</taxon>
        <taxon>Dikarya</taxon>
        <taxon>Ascomycota</taxon>
        <taxon>Pezizomycotina</taxon>
        <taxon>Sordariomycetes</taxon>
        <taxon>Hypocreomycetidae</taxon>
        <taxon>Hypocreales</taxon>
        <taxon>Cordycipitaceae</taxon>
        <taxon>Akanthomyces</taxon>
    </lineage>
</organism>
<evidence type="ECO:0000256" key="1">
    <source>
        <dbReference type="ARBA" id="ARBA00023242"/>
    </source>
</evidence>
<dbReference type="CDD" id="cd00067">
    <property type="entry name" value="GAL4"/>
    <property type="match status" value="1"/>
</dbReference>
<dbReference type="AlphaFoldDB" id="A0A9W8QFZ0"/>
<feature type="domain" description="Zn(2)-C6 fungal-type" evidence="2">
    <location>
        <begin position="43"/>
        <end position="73"/>
    </location>
</feature>
<dbReference type="PANTHER" id="PTHR47784:SF9">
    <property type="entry name" value="ZN(II)2CYS6 TRANSCRIPTION FACTOR (EUROFUNG)"/>
    <property type="match status" value="1"/>
</dbReference>
<dbReference type="RefSeq" id="XP_056055180.1">
    <property type="nucleotide sequence ID" value="XM_056198209.1"/>
</dbReference>
<dbReference type="InterPro" id="IPR021858">
    <property type="entry name" value="Fun_TF"/>
</dbReference>
<dbReference type="EMBL" id="JAJHUN010000007">
    <property type="protein sequence ID" value="KAJ4155056.1"/>
    <property type="molecule type" value="Genomic_DNA"/>
</dbReference>
<sequence length="465" mass="52172">MSPAPSSNSKTEPAYQVLSFQPHQEAKARKYIKRKSHPKSRGGCVGCKLSRVKCDEGKPSCARCLRCSAECQYASLDKRKIARKSASSKKGQGKDAAVFTACTPPFAFTQPSAVTLANTCLQSRSPARGVSRVSLLHHITQNFQAAHGLETVCAQLPFVVSLGMSRPYLLDVTLAVAACHLRHMYQTNSSSHDATSDTIAACRVAEHYQQSLAIRGFNRALAEPLDQESSDSVLVSAMMFNLLSFALDDDDDPALSWVFNQAPNRLAWFSMSMGLAPLLMNTKQFHDQSRLRHIFDASDDDEKTYHGDDPKPLSKVPSHWLRLCGLDYASDNPGHIFYEPVRVLAELFATPVNNQSFFLYMAFFGKVGVEFRSLLEHDSEPAMWILGYWLGLLCRFDHIWWLSARARRDYRAICIWLDKRKVRRRPGAEGLMWRHLLVDLEGATQQPLQAGTLSLHRPDPIEILE</sequence>
<dbReference type="PANTHER" id="PTHR47784">
    <property type="entry name" value="STEROL UPTAKE CONTROL PROTEIN 2"/>
    <property type="match status" value="1"/>
</dbReference>
<dbReference type="Pfam" id="PF00172">
    <property type="entry name" value="Zn_clus"/>
    <property type="match status" value="1"/>
</dbReference>
<keyword evidence="4" id="KW-1185">Reference proteome</keyword>
<dbReference type="PROSITE" id="PS50048">
    <property type="entry name" value="ZN2_CY6_FUNGAL_2"/>
    <property type="match status" value="1"/>
</dbReference>